<reference evidence="1" key="2">
    <citation type="journal article" date="2015" name="Fish Shellfish Immunol.">
        <title>Early steps in the European eel (Anguilla anguilla)-Vibrio vulnificus interaction in the gills: Role of the RtxA13 toxin.</title>
        <authorList>
            <person name="Callol A."/>
            <person name="Pajuelo D."/>
            <person name="Ebbesson L."/>
            <person name="Teles M."/>
            <person name="MacKenzie S."/>
            <person name="Amaro C."/>
        </authorList>
    </citation>
    <scope>NUCLEOTIDE SEQUENCE</scope>
</reference>
<dbReference type="EMBL" id="GBXM01043547">
    <property type="protein sequence ID" value="JAH65030.1"/>
    <property type="molecule type" value="Transcribed_RNA"/>
</dbReference>
<dbReference type="AlphaFoldDB" id="A0A0E9UIE3"/>
<proteinExistence type="predicted"/>
<reference evidence="1" key="1">
    <citation type="submission" date="2014-11" db="EMBL/GenBank/DDBJ databases">
        <authorList>
            <person name="Amaro Gonzalez C."/>
        </authorList>
    </citation>
    <scope>NUCLEOTIDE SEQUENCE</scope>
</reference>
<name>A0A0E9UIE3_ANGAN</name>
<accession>A0A0E9UIE3</accession>
<sequence>MMPLGKDSVMSPVILTMHLGGKRQASRS</sequence>
<evidence type="ECO:0000313" key="1">
    <source>
        <dbReference type="EMBL" id="JAH65030.1"/>
    </source>
</evidence>
<organism evidence="1">
    <name type="scientific">Anguilla anguilla</name>
    <name type="common">European freshwater eel</name>
    <name type="synonym">Muraena anguilla</name>
    <dbReference type="NCBI Taxonomy" id="7936"/>
    <lineage>
        <taxon>Eukaryota</taxon>
        <taxon>Metazoa</taxon>
        <taxon>Chordata</taxon>
        <taxon>Craniata</taxon>
        <taxon>Vertebrata</taxon>
        <taxon>Euteleostomi</taxon>
        <taxon>Actinopterygii</taxon>
        <taxon>Neopterygii</taxon>
        <taxon>Teleostei</taxon>
        <taxon>Anguilliformes</taxon>
        <taxon>Anguillidae</taxon>
        <taxon>Anguilla</taxon>
    </lineage>
</organism>
<protein>
    <submittedName>
        <fullName evidence="1">Uncharacterized protein</fullName>
    </submittedName>
</protein>